<sequence length="157" mass="16945">MPSTTAASSSPIATSSPPTASNRTHLTVTSVIAKTHVAVNCAFRFATTIIDYRLSRSSHLLPLLLAPSTPTFVAPSQASATPSPRYCRLRNLLGDAASDRKPPPSATFDTPIIGSATRWLPHSSVLPLPSFPLHLQHIKTSLFWRFASSYSKTHLLL</sequence>
<protein>
    <submittedName>
        <fullName evidence="2">Uncharacterized protein</fullName>
    </submittedName>
</protein>
<evidence type="ECO:0000313" key="2">
    <source>
        <dbReference type="EMBL" id="RRT39907.1"/>
    </source>
</evidence>
<reference evidence="2 3" key="1">
    <citation type="journal article" date="2014" name="Agronomy (Basel)">
        <title>A Draft Genome Sequence for Ensete ventricosum, the Drought-Tolerant Tree Against Hunger.</title>
        <authorList>
            <person name="Harrison J."/>
            <person name="Moore K.A."/>
            <person name="Paszkiewicz K."/>
            <person name="Jones T."/>
            <person name="Grant M."/>
            <person name="Ambacheew D."/>
            <person name="Muzemil S."/>
            <person name="Studholme D.J."/>
        </authorList>
    </citation>
    <scope>NUCLEOTIDE SEQUENCE [LARGE SCALE GENOMIC DNA]</scope>
</reference>
<evidence type="ECO:0000313" key="3">
    <source>
        <dbReference type="Proteomes" id="UP000287651"/>
    </source>
</evidence>
<gene>
    <name evidence="2" type="ORF">B296_00058817</name>
</gene>
<dbReference type="Proteomes" id="UP000287651">
    <property type="component" value="Unassembled WGS sequence"/>
</dbReference>
<organism evidence="2 3">
    <name type="scientific">Ensete ventricosum</name>
    <name type="common">Abyssinian banana</name>
    <name type="synonym">Musa ensete</name>
    <dbReference type="NCBI Taxonomy" id="4639"/>
    <lineage>
        <taxon>Eukaryota</taxon>
        <taxon>Viridiplantae</taxon>
        <taxon>Streptophyta</taxon>
        <taxon>Embryophyta</taxon>
        <taxon>Tracheophyta</taxon>
        <taxon>Spermatophyta</taxon>
        <taxon>Magnoliopsida</taxon>
        <taxon>Liliopsida</taxon>
        <taxon>Zingiberales</taxon>
        <taxon>Musaceae</taxon>
        <taxon>Ensete</taxon>
    </lineage>
</organism>
<evidence type="ECO:0000256" key="1">
    <source>
        <dbReference type="SAM" id="MobiDB-lite"/>
    </source>
</evidence>
<dbReference type="EMBL" id="AMZH03019786">
    <property type="protein sequence ID" value="RRT39907.1"/>
    <property type="molecule type" value="Genomic_DNA"/>
</dbReference>
<accession>A0A426XKB6</accession>
<proteinExistence type="predicted"/>
<feature type="region of interest" description="Disordered" evidence="1">
    <location>
        <begin position="1"/>
        <end position="21"/>
    </location>
</feature>
<name>A0A426XKB6_ENSVE</name>
<comment type="caution">
    <text evidence="2">The sequence shown here is derived from an EMBL/GenBank/DDBJ whole genome shotgun (WGS) entry which is preliminary data.</text>
</comment>
<dbReference type="AlphaFoldDB" id="A0A426XKB6"/>